<evidence type="ECO:0000256" key="2">
    <source>
        <dbReference type="ARBA" id="ARBA00022679"/>
    </source>
</evidence>
<proteinExistence type="inferred from homology"/>
<dbReference type="EMBL" id="LSBA01000038">
    <property type="protein sequence ID" value="KXZ13446.1"/>
    <property type="molecule type" value="Genomic_DNA"/>
</dbReference>
<dbReference type="OrthoDB" id="6620093at2"/>
<keyword evidence="6" id="KW-1185">Reference proteome</keyword>
<dbReference type="RefSeq" id="WP_061523220.1">
    <property type="nucleotide sequence ID" value="NZ_JAJJBV010000035.1"/>
</dbReference>
<comment type="similarity">
    <text evidence="1">Belongs to the UDP-glycosyltransferase family.</text>
</comment>
<dbReference type="Proteomes" id="UP000075430">
    <property type="component" value="Unassembled WGS sequence"/>
</dbReference>
<dbReference type="InterPro" id="IPR006326">
    <property type="entry name" value="UDPGT_MGT-like"/>
</dbReference>
<dbReference type="STRING" id="1793963.AXI58_04610"/>
<dbReference type="PANTHER" id="PTHR48050:SF13">
    <property type="entry name" value="STEROL 3-BETA-GLUCOSYLTRANSFERASE UGT80A2"/>
    <property type="match status" value="1"/>
</dbReference>
<keyword evidence="2 5" id="KW-0808">Transferase</keyword>
<comment type="caution">
    <text evidence="5">The sequence shown here is derived from an EMBL/GenBank/DDBJ whole genome shotgun (WGS) entry which is preliminary data.</text>
</comment>
<evidence type="ECO:0000313" key="6">
    <source>
        <dbReference type="Proteomes" id="UP000075430"/>
    </source>
</evidence>
<dbReference type="GO" id="GO:0008194">
    <property type="term" value="F:UDP-glycosyltransferase activity"/>
    <property type="evidence" value="ECO:0007669"/>
    <property type="project" value="InterPro"/>
</dbReference>
<evidence type="ECO:0000313" key="5">
    <source>
        <dbReference type="EMBL" id="KXZ13446.1"/>
    </source>
</evidence>
<dbReference type="CDD" id="cd03784">
    <property type="entry name" value="GT1_Gtf-like"/>
    <property type="match status" value="1"/>
</dbReference>
<evidence type="ECO:0000259" key="4">
    <source>
        <dbReference type="Pfam" id="PF06722"/>
    </source>
</evidence>
<feature type="domain" description="Erythromycin biosynthesis protein CIII-like C-terminal" evidence="4">
    <location>
        <begin position="244"/>
        <end position="366"/>
    </location>
</feature>
<dbReference type="FunFam" id="3.40.50.2000:FF:000072">
    <property type="entry name" value="Glycosyl transferase"/>
    <property type="match status" value="1"/>
</dbReference>
<dbReference type="PANTHER" id="PTHR48050">
    <property type="entry name" value="STEROL 3-BETA-GLUCOSYLTRANSFERASE"/>
    <property type="match status" value="1"/>
</dbReference>
<organism evidence="5 6">
    <name type="scientific">Bacillus nakamurai</name>
    <dbReference type="NCBI Taxonomy" id="1793963"/>
    <lineage>
        <taxon>Bacteria</taxon>
        <taxon>Bacillati</taxon>
        <taxon>Bacillota</taxon>
        <taxon>Bacilli</taxon>
        <taxon>Bacillales</taxon>
        <taxon>Bacillaceae</taxon>
        <taxon>Bacillus</taxon>
    </lineage>
</organism>
<dbReference type="GO" id="GO:0016758">
    <property type="term" value="F:hexosyltransferase activity"/>
    <property type="evidence" value="ECO:0007669"/>
    <property type="project" value="InterPro"/>
</dbReference>
<dbReference type="SUPFAM" id="SSF53756">
    <property type="entry name" value="UDP-Glycosyltransferase/glycogen phosphorylase"/>
    <property type="match status" value="1"/>
</dbReference>
<dbReference type="NCBIfam" id="TIGR01426">
    <property type="entry name" value="MGT"/>
    <property type="match status" value="1"/>
</dbReference>
<feature type="coiled-coil region" evidence="3">
    <location>
        <begin position="138"/>
        <end position="165"/>
    </location>
</feature>
<dbReference type="AlphaFoldDB" id="A0A150F2U1"/>
<dbReference type="InterPro" id="IPR010610">
    <property type="entry name" value="EryCIII-like_C"/>
</dbReference>
<dbReference type="InterPro" id="IPR050426">
    <property type="entry name" value="Glycosyltransferase_28"/>
</dbReference>
<evidence type="ECO:0000256" key="1">
    <source>
        <dbReference type="ARBA" id="ARBA00009995"/>
    </source>
</evidence>
<gene>
    <name evidence="5" type="ORF">AXI58_04610</name>
</gene>
<dbReference type="GO" id="GO:0017000">
    <property type="term" value="P:antibiotic biosynthetic process"/>
    <property type="evidence" value="ECO:0007669"/>
    <property type="project" value="UniProtKB-ARBA"/>
</dbReference>
<dbReference type="Gene3D" id="3.40.50.2000">
    <property type="entry name" value="Glycogen Phosphorylase B"/>
    <property type="match status" value="2"/>
</dbReference>
<dbReference type="InterPro" id="IPR002213">
    <property type="entry name" value="UDP_glucos_trans"/>
</dbReference>
<sequence>MKKNHIAIINVAAHGHVNPTLPVAEELVKRGHRVTYATTEDFAQAVLKTGATPVLYRTSIKPDPKTIKEQVNKSDAFVMFLKEAADVLPQLEELYKDDLPDAVLFDFLALSGRLFADKWGIPAVKFCPSYGINEHFQIKKDKDIIEAAKQAIEEFQEEAENEQVKHMTMEEFFKPEKLNIVFMPRAFQPKQETFDDSFCFVGPSLGERTNTGSLELEEADDRPLMLISLGTAFNAWPEFYQMCIDAFRDSDWRVVMSVGTSIDPEGFTDVPDHFIIRQHVPQLDVLEKAKLFVSHGGMNSTMEAMNAGVPLVVVPQMQEQEITATRVDELGLGVHLPPKEVSVSRLQKDVQKVYQDKNILSRVKNMQQKIEETGGAKQAAAAIEDFIKEAVVEN</sequence>
<dbReference type="Pfam" id="PF06722">
    <property type="entry name" value="EryCIII-like_C"/>
    <property type="match status" value="1"/>
</dbReference>
<evidence type="ECO:0000256" key="3">
    <source>
        <dbReference type="SAM" id="Coils"/>
    </source>
</evidence>
<name>A0A150F2U1_9BACI</name>
<keyword evidence="3" id="KW-0175">Coiled coil</keyword>
<reference evidence="6" key="1">
    <citation type="submission" date="2016-02" db="EMBL/GenBank/DDBJ databases">
        <authorList>
            <person name="Dunlap C."/>
        </authorList>
    </citation>
    <scope>NUCLEOTIDE SEQUENCE [LARGE SCALE GENOMIC DNA]</scope>
    <source>
        <strain evidence="6">NRRL B-41092</strain>
    </source>
</reference>
<protein>
    <submittedName>
        <fullName evidence="5">UDP-glucosyltransferase</fullName>
    </submittedName>
</protein>
<accession>A0A150F2U1</accession>